<keyword evidence="2" id="KW-1185">Reference proteome</keyword>
<name>A0AA36M776_CYLNA</name>
<proteinExistence type="predicted"/>
<accession>A0AA36M776</accession>
<comment type="caution">
    <text evidence="1">The sequence shown here is derived from an EMBL/GenBank/DDBJ whole genome shotgun (WGS) entry which is preliminary data.</text>
</comment>
<dbReference type="Proteomes" id="UP001176961">
    <property type="component" value="Unassembled WGS sequence"/>
</dbReference>
<gene>
    <name evidence="1" type="ORF">CYNAS_LOCUS12769</name>
</gene>
<reference evidence="1" key="1">
    <citation type="submission" date="2023-07" db="EMBL/GenBank/DDBJ databases">
        <authorList>
            <consortium name="CYATHOMIX"/>
        </authorList>
    </citation>
    <scope>NUCLEOTIDE SEQUENCE</scope>
    <source>
        <strain evidence="1">N/A</strain>
    </source>
</reference>
<evidence type="ECO:0000313" key="1">
    <source>
        <dbReference type="EMBL" id="CAJ0600786.1"/>
    </source>
</evidence>
<organism evidence="1 2">
    <name type="scientific">Cylicocyclus nassatus</name>
    <name type="common">Nematode worm</name>
    <dbReference type="NCBI Taxonomy" id="53992"/>
    <lineage>
        <taxon>Eukaryota</taxon>
        <taxon>Metazoa</taxon>
        <taxon>Ecdysozoa</taxon>
        <taxon>Nematoda</taxon>
        <taxon>Chromadorea</taxon>
        <taxon>Rhabditida</taxon>
        <taxon>Rhabditina</taxon>
        <taxon>Rhabditomorpha</taxon>
        <taxon>Strongyloidea</taxon>
        <taxon>Strongylidae</taxon>
        <taxon>Cylicocyclus</taxon>
    </lineage>
</organism>
<dbReference type="EMBL" id="CATQJL010000302">
    <property type="protein sequence ID" value="CAJ0600786.1"/>
    <property type="molecule type" value="Genomic_DNA"/>
</dbReference>
<sequence>MRYVCNAFDESGRVLKRPHVSTKANKDNYMSLAMSGNYNELLSLSIDVLEDINDSLEKAGLIETKKISPIEALALLKEQGYETGQNCAVILMLKDTAGMVLCLPNGLIMINVIKYQAPHSETNDLACPRFYRKKIDNWDRLPKDELIELIHQSSKAVTQWEAWMNNYELEQILETL</sequence>
<protein>
    <submittedName>
        <fullName evidence="1">Uncharacterized protein</fullName>
    </submittedName>
</protein>
<evidence type="ECO:0000313" key="2">
    <source>
        <dbReference type="Proteomes" id="UP001176961"/>
    </source>
</evidence>
<dbReference type="AlphaFoldDB" id="A0AA36M776"/>